<evidence type="ECO:0000313" key="1">
    <source>
        <dbReference type="EMBL" id="KAB8168474.1"/>
    </source>
</evidence>
<evidence type="ECO:0000313" key="2">
    <source>
        <dbReference type="Proteomes" id="UP000320431"/>
    </source>
</evidence>
<accession>A0A507ZXH3</accession>
<dbReference type="PROSITE" id="PS51257">
    <property type="entry name" value="PROKAR_LIPOPROTEIN"/>
    <property type="match status" value="1"/>
</dbReference>
<reference evidence="1 2" key="1">
    <citation type="submission" date="2019-10" db="EMBL/GenBank/DDBJ databases">
        <title>Lysobacter alkalisoli sp. nov., isolated from saline-alkaline soil.</title>
        <authorList>
            <person name="Sun J.-Q."/>
        </authorList>
    </citation>
    <scope>NUCLEOTIDE SEQUENCE [LARGE SCALE GENOMIC DNA]</scope>
    <source>
        <strain evidence="1 2">KCTC 42381</strain>
    </source>
</reference>
<comment type="caution">
    <text evidence="1">The sequence shown here is derived from an EMBL/GenBank/DDBJ whole genome shotgun (WGS) entry which is preliminary data.</text>
</comment>
<dbReference type="EMBL" id="VICD02000285">
    <property type="protein sequence ID" value="KAB8168474.1"/>
    <property type="molecule type" value="Genomic_DNA"/>
</dbReference>
<dbReference type="Proteomes" id="UP000320431">
    <property type="component" value="Unassembled WGS sequence"/>
</dbReference>
<dbReference type="AlphaFoldDB" id="A0A507ZXH3"/>
<sequence>MSPVRFVSTRSTLALALALALGLAACGPQNGGTPAATDAPAATAEQIQDESRRLNEWFDAQYEEQLRFSPIQLTFLGRKELNDQIDDLSEAGARKRVAWMEASVKEMESTFDYDRLDPETRLSWDLWKHQYEDARDGLPFLVDGYPFDQMNGAQNILPMFMINFHKVDDESDYLAYVSRLQKSSTAFDQLLQIGRTATAQGIRPPKFAYEGVIDQSRKVITGAPFTDGADSALWADAQAKADALAKDGKVSAERAAELKEQARQALLDSLKPAYERVIAFAEEELPKAADDATGVGTTHPNGKAYYEYQLRQNTTTAMSADEIHQLGLSEVARLRGELEALQAQIGFEGDLQAFFTHVQNDPSRLFPNTDAGRQAYIDEASADIDNIKQHLPKYFGLLPKADLVVKRVEPFREQDGAAQHYYPGTPDGSRPGIYYAHLSDMSAMPKTELEVIAYHEGLPGHHMQISIAQELTGIPKFRTQYGSTAYSEGWGLYSEWLAKEMPGTYQDPYSEYGRLMSEMWRAIRLVVDTGLHTKGWTEQQAIDYFRANSSVPDAAIRSEIRRYLVNPGQATAYKIGMIRIQELRTKAEGELGEAFDIRGFHDAVLGGGALPLDMLEQRVDLWIAGQKQKTQEAA</sequence>
<protein>
    <submittedName>
        <fullName evidence="1">DUF885 family protein</fullName>
    </submittedName>
</protein>
<dbReference type="Pfam" id="PF05960">
    <property type="entry name" value="DUF885"/>
    <property type="match status" value="1"/>
</dbReference>
<name>A0A507ZXH3_9GAMM</name>
<dbReference type="PANTHER" id="PTHR33361:SF16">
    <property type="entry name" value="DUF885 DOMAIN-CONTAINING PROTEIN"/>
    <property type="match status" value="1"/>
</dbReference>
<organism evidence="1 2">
    <name type="scientific">Marilutibacter maris</name>
    <dbReference type="NCBI Taxonomy" id="1605891"/>
    <lineage>
        <taxon>Bacteria</taxon>
        <taxon>Pseudomonadati</taxon>
        <taxon>Pseudomonadota</taxon>
        <taxon>Gammaproteobacteria</taxon>
        <taxon>Lysobacterales</taxon>
        <taxon>Lysobacteraceae</taxon>
        <taxon>Marilutibacter</taxon>
    </lineage>
</organism>
<dbReference type="InterPro" id="IPR010281">
    <property type="entry name" value="DUF885"/>
</dbReference>
<gene>
    <name evidence="1" type="ORF">FKV24_016310</name>
</gene>
<dbReference type="PANTHER" id="PTHR33361">
    <property type="entry name" value="GLR0591 PROTEIN"/>
    <property type="match status" value="1"/>
</dbReference>
<proteinExistence type="predicted"/>